<dbReference type="EMBL" id="CACSLK010034002">
    <property type="protein sequence ID" value="CAA0840638.1"/>
    <property type="molecule type" value="Genomic_DNA"/>
</dbReference>
<protein>
    <submittedName>
        <fullName evidence="7">Eukaryotic aspartyl protease family protein</fullName>
    </submittedName>
</protein>
<dbReference type="Gene3D" id="2.40.70.10">
    <property type="entry name" value="Acid Proteases"/>
    <property type="match status" value="2"/>
</dbReference>
<keyword evidence="8" id="KW-1185">Reference proteome</keyword>
<dbReference type="Pfam" id="PF14541">
    <property type="entry name" value="TAXi_C"/>
    <property type="match status" value="1"/>
</dbReference>
<name>A0A9N7NWH5_STRHE</name>
<dbReference type="Pfam" id="PF14543">
    <property type="entry name" value="TAXi_N"/>
    <property type="match status" value="1"/>
</dbReference>
<dbReference type="InterPro" id="IPR034161">
    <property type="entry name" value="Pepsin-like_plant"/>
</dbReference>
<evidence type="ECO:0000256" key="3">
    <source>
        <dbReference type="ARBA" id="ARBA00022750"/>
    </source>
</evidence>
<dbReference type="InterPro" id="IPR001969">
    <property type="entry name" value="Aspartic_peptidase_AS"/>
</dbReference>
<keyword evidence="3" id="KW-0064">Aspartyl protease</keyword>
<dbReference type="InterPro" id="IPR032861">
    <property type="entry name" value="TAXi_N"/>
</dbReference>
<gene>
    <name evidence="7" type="ORF">SHERM_06680</name>
</gene>
<dbReference type="GO" id="GO:0006508">
    <property type="term" value="P:proteolysis"/>
    <property type="evidence" value="ECO:0007669"/>
    <property type="project" value="UniProtKB-KW"/>
</dbReference>
<accession>A0A9N7NWH5</accession>
<evidence type="ECO:0000256" key="2">
    <source>
        <dbReference type="ARBA" id="ARBA00022670"/>
    </source>
</evidence>
<sequence length="388" mass="42654">MEFNFNTMVKHVDHDKHLSKTELLRLALHRTLTGYSGDGKYLAYLFIGTSAVPIPVIIDTGSDLTWTQCAPCDNCSAQPTPLFDPAKSTSYVALKCPNKKCKLYKSDGCNKRLPGTTCTYNRTYGDGSRSRGDLATETFWFEGVPVLRVLFGCAFHSYGSVVGRGTRILGLGRWDDSIVSQHDVHAFSYCLPTFDSNGTGRLFMGYGARAPPGAATTRLLRYPGALNSGFYYLRLQGITINGVPIPINSSFAFKGRKDGSVGLIIDSGTTITQLERITFEAVGQELTSQIGLQPTDGDLDLCYELPCADVGGIQFSKIEFVFEGAALELPSQNYFLIEEKNGMVCLMMVATDSPLSIFGNFQPQNTLVVYYLTNEELSFVPYTQCDDM</sequence>
<comment type="similarity">
    <text evidence="1">Belongs to the peptidase A1 family.</text>
</comment>
<organism evidence="7 8">
    <name type="scientific">Striga hermonthica</name>
    <name type="common">Purple witchweed</name>
    <name type="synonym">Buchnera hermonthica</name>
    <dbReference type="NCBI Taxonomy" id="68872"/>
    <lineage>
        <taxon>Eukaryota</taxon>
        <taxon>Viridiplantae</taxon>
        <taxon>Streptophyta</taxon>
        <taxon>Embryophyta</taxon>
        <taxon>Tracheophyta</taxon>
        <taxon>Spermatophyta</taxon>
        <taxon>Magnoliopsida</taxon>
        <taxon>eudicotyledons</taxon>
        <taxon>Gunneridae</taxon>
        <taxon>Pentapetalae</taxon>
        <taxon>asterids</taxon>
        <taxon>lamiids</taxon>
        <taxon>Lamiales</taxon>
        <taxon>Orobanchaceae</taxon>
        <taxon>Buchnereae</taxon>
        <taxon>Striga</taxon>
    </lineage>
</organism>
<evidence type="ECO:0000313" key="8">
    <source>
        <dbReference type="Proteomes" id="UP001153555"/>
    </source>
</evidence>
<dbReference type="Proteomes" id="UP001153555">
    <property type="component" value="Unassembled WGS sequence"/>
</dbReference>
<dbReference type="InterPro" id="IPR032799">
    <property type="entry name" value="TAXi_C"/>
</dbReference>
<dbReference type="OrthoDB" id="660550at2759"/>
<dbReference type="InterPro" id="IPR021109">
    <property type="entry name" value="Peptidase_aspartic_dom_sf"/>
</dbReference>
<dbReference type="InterPro" id="IPR033121">
    <property type="entry name" value="PEPTIDASE_A1"/>
</dbReference>
<dbReference type="AlphaFoldDB" id="A0A9N7NWH5"/>
<dbReference type="GO" id="GO:0004190">
    <property type="term" value="F:aspartic-type endopeptidase activity"/>
    <property type="evidence" value="ECO:0007669"/>
    <property type="project" value="UniProtKB-KW"/>
</dbReference>
<reference evidence="7" key="1">
    <citation type="submission" date="2019-12" db="EMBL/GenBank/DDBJ databases">
        <authorList>
            <person name="Scholes J."/>
        </authorList>
    </citation>
    <scope>NUCLEOTIDE SEQUENCE</scope>
</reference>
<dbReference type="PROSITE" id="PS51767">
    <property type="entry name" value="PEPTIDASE_A1"/>
    <property type="match status" value="1"/>
</dbReference>
<keyword evidence="5" id="KW-0325">Glycoprotein</keyword>
<evidence type="ECO:0000256" key="5">
    <source>
        <dbReference type="ARBA" id="ARBA00023180"/>
    </source>
</evidence>
<dbReference type="PROSITE" id="PS00141">
    <property type="entry name" value="ASP_PROTEASE"/>
    <property type="match status" value="1"/>
</dbReference>
<evidence type="ECO:0000259" key="6">
    <source>
        <dbReference type="PROSITE" id="PS51767"/>
    </source>
</evidence>
<keyword evidence="4" id="KW-0378">Hydrolase</keyword>
<dbReference type="PANTHER" id="PTHR47967">
    <property type="entry name" value="OS07G0603500 PROTEIN-RELATED"/>
    <property type="match status" value="1"/>
</dbReference>
<dbReference type="CDD" id="cd05476">
    <property type="entry name" value="pepsin_A_like_plant"/>
    <property type="match status" value="1"/>
</dbReference>
<dbReference type="InterPro" id="IPR051708">
    <property type="entry name" value="Plant_Aspart_Prot_A1"/>
</dbReference>
<evidence type="ECO:0000313" key="7">
    <source>
        <dbReference type="EMBL" id="CAA0840638.1"/>
    </source>
</evidence>
<dbReference type="GO" id="GO:0005576">
    <property type="term" value="C:extracellular region"/>
    <property type="evidence" value="ECO:0007669"/>
    <property type="project" value="TreeGrafter"/>
</dbReference>
<dbReference type="SUPFAM" id="SSF50630">
    <property type="entry name" value="Acid proteases"/>
    <property type="match status" value="1"/>
</dbReference>
<dbReference type="PANTHER" id="PTHR47967:SF23">
    <property type="entry name" value="OS04G0448300 PROTEIN"/>
    <property type="match status" value="1"/>
</dbReference>
<evidence type="ECO:0000256" key="4">
    <source>
        <dbReference type="ARBA" id="ARBA00022801"/>
    </source>
</evidence>
<evidence type="ECO:0000256" key="1">
    <source>
        <dbReference type="ARBA" id="ARBA00007447"/>
    </source>
</evidence>
<proteinExistence type="inferred from homology"/>
<feature type="domain" description="Peptidase A1" evidence="6">
    <location>
        <begin position="41"/>
        <end position="380"/>
    </location>
</feature>
<comment type="caution">
    <text evidence="7">The sequence shown here is derived from an EMBL/GenBank/DDBJ whole genome shotgun (WGS) entry which is preliminary data.</text>
</comment>
<keyword evidence="2 7" id="KW-0645">Protease</keyword>